<proteinExistence type="predicted"/>
<dbReference type="SUPFAM" id="SSF50814">
    <property type="entry name" value="Lipocalins"/>
    <property type="match status" value="2"/>
</dbReference>
<organism evidence="2 3">
    <name type="scientific">Trichormus variabilis NIES-23</name>
    <dbReference type="NCBI Taxonomy" id="1973479"/>
    <lineage>
        <taxon>Bacteria</taxon>
        <taxon>Bacillati</taxon>
        <taxon>Cyanobacteriota</taxon>
        <taxon>Cyanophyceae</taxon>
        <taxon>Nostocales</taxon>
        <taxon>Nostocaceae</taxon>
        <taxon>Trichormus</taxon>
    </lineage>
</organism>
<reference evidence="2 3" key="1">
    <citation type="submission" date="2017-06" db="EMBL/GenBank/DDBJ databases">
        <title>Genome sequencing of cyanobaciteial culture collection at National Institute for Environmental Studies (NIES).</title>
        <authorList>
            <person name="Hirose Y."/>
            <person name="Shimura Y."/>
            <person name="Fujisawa T."/>
            <person name="Nakamura Y."/>
            <person name="Kawachi M."/>
        </authorList>
    </citation>
    <scope>NUCLEOTIDE SEQUENCE [LARGE SCALE GENOMIC DNA]</scope>
    <source>
        <strain evidence="2 3">NIES-23</strain>
        <plasmid evidence="3">Plasmid Plasmid1 dna</plasmid>
    </source>
</reference>
<name>A0A1Z4KV33_ANAVA</name>
<sequence>MNIQEQHWERLFGHLTTEDSAWYGIWTVYSPDQEIIKSSQGIRNLRANIDKTVITHINQFPMADGAVQEKQWKIEKETCNLTDGLLHPADASKRALSLSSGGASAWVPKKLESGSGFSVELFLKHEDGNTSIGSIYSENGNLEKILYLREHLGSYPQMTQGQQVNNLSGNWSGKKQSITPDLQISAQEEVQDLMLDPTQGKNKSFYLPESVIVSIPKQLKLGEAFDIVAGKLITENKYKRLTAKYSNLGDFVLLILEVFNRE</sequence>
<dbReference type="Proteomes" id="UP000217507">
    <property type="component" value="Plasmid Plasmid1 dna"/>
</dbReference>
<evidence type="ECO:0000313" key="2">
    <source>
        <dbReference type="EMBL" id="BAY72849.1"/>
    </source>
</evidence>
<dbReference type="AlphaFoldDB" id="A0A1Z4KV33"/>
<evidence type="ECO:0000259" key="1">
    <source>
        <dbReference type="Pfam" id="PF12204"/>
    </source>
</evidence>
<dbReference type="EMBL" id="AP018217">
    <property type="protein sequence ID" value="BAY72849.1"/>
    <property type="molecule type" value="Genomic_DNA"/>
</dbReference>
<dbReference type="Gene3D" id="2.40.128.20">
    <property type="match status" value="2"/>
</dbReference>
<geneLocation type="plasmid" evidence="2">
    <name>plasmid1</name>
</geneLocation>
<gene>
    <name evidence="2" type="ORF">NIES23_56770</name>
</gene>
<dbReference type="Pfam" id="PF12204">
    <property type="entry name" value="DUF3598_N"/>
    <property type="match status" value="1"/>
</dbReference>
<evidence type="ECO:0000313" key="3">
    <source>
        <dbReference type="Proteomes" id="UP000217507"/>
    </source>
</evidence>
<accession>A0A1Z4KV33</accession>
<protein>
    <recommendedName>
        <fullName evidence="1">DUF3598 domain-containing protein</fullName>
    </recommendedName>
</protein>
<dbReference type="InterPro" id="IPR012674">
    <property type="entry name" value="Calycin"/>
</dbReference>
<dbReference type="InterPro" id="IPR022017">
    <property type="entry name" value="BFA1-like_DUF3598"/>
</dbReference>
<keyword evidence="2" id="KW-0614">Plasmid</keyword>
<feature type="domain" description="DUF3598" evidence="1">
    <location>
        <begin position="4"/>
        <end position="154"/>
    </location>
</feature>